<dbReference type="Pfam" id="PF13280">
    <property type="entry name" value="WYL"/>
    <property type="match status" value="1"/>
</dbReference>
<dbReference type="KEGG" id="ngv:CDO52_14790"/>
<dbReference type="Proteomes" id="UP000215005">
    <property type="component" value="Chromosome"/>
</dbReference>
<organism evidence="4 5">
    <name type="scientific">Nocardiopsis gilva YIM 90087</name>
    <dbReference type="NCBI Taxonomy" id="1235441"/>
    <lineage>
        <taxon>Bacteria</taxon>
        <taxon>Bacillati</taxon>
        <taxon>Actinomycetota</taxon>
        <taxon>Actinomycetes</taxon>
        <taxon>Streptosporangiales</taxon>
        <taxon>Nocardiopsidaceae</taxon>
        <taxon>Nocardiopsis</taxon>
    </lineage>
</organism>
<keyword evidence="1" id="KW-0805">Transcription regulation</keyword>
<dbReference type="RefSeq" id="WP_017618954.1">
    <property type="nucleotide sequence ID" value="NZ_ANBG01000207.1"/>
</dbReference>
<dbReference type="PROSITE" id="PS52050">
    <property type="entry name" value="WYL"/>
    <property type="match status" value="1"/>
</dbReference>
<protein>
    <submittedName>
        <fullName evidence="4">Transcriptional regulator</fullName>
    </submittedName>
</protein>
<dbReference type="InterPro" id="IPR051534">
    <property type="entry name" value="CBASS_pafABC_assoc_protein"/>
</dbReference>
<evidence type="ECO:0000256" key="1">
    <source>
        <dbReference type="ARBA" id="ARBA00023015"/>
    </source>
</evidence>
<dbReference type="PIRSF" id="PIRSF016838">
    <property type="entry name" value="PafC"/>
    <property type="match status" value="1"/>
</dbReference>
<dbReference type="GO" id="GO:0003700">
    <property type="term" value="F:DNA-binding transcription factor activity"/>
    <property type="evidence" value="ECO:0007669"/>
    <property type="project" value="InterPro"/>
</dbReference>
<dbReference type="Pfam" id="PF25583">
    <property type="entry name" value="WCX"/>
    <property type="match status" value="1"/>
</dbReference>
<accession>A0A223S6Y3</accession>
<sequence>MRASRLLSLLLLLQNRGRMTAARLAEELEVSERTIYRDVESLNAAGVPIYADRGTGGGYSLMEGYRTRLTGLTEGQAESLFLTGVPGAAAELGLGAEMAAANLKLLAALPAEMRERAERVRSRFHLDAPGWWQDRDPVPHLSALAAAVWEEHTVEVAYRRYDGRHVRRTLDPLGLVLKAGTWYFLARPHAARPESARADSDRPPTRQVRTFRVTRIEELTDTGVVFQRPEGFDLAEQWAIWSRDFEESRHSLRARVRLTPLGLELVRALSSAITAAGTSGAEVGEDGRYEVELRVESVEIAVSEFVRYGPEIEVLGPPELRTRLAEFARATAAVYGEAAP</sequence>
<evidence type="ECO:0000259" key="3">
    <source>
        <dbReference type="PROSITE" id="PS51000"/>
    </source>
</evidence>
<dbReference type="PANTHER" id="PTHR34580:SF1">
    <property type="entry name" value="PROTEIN PAFC"/>
    <property type="match status" value="1"/>
</dbReference>
<dbReference type="InterPro" id="IPR001034">
    <property type="entry name" value="DeoR_HTH"/>
</dbReference>
<dbReference type="PANTHER" id="PTHR34580">
    <property type="match status" value="1"/>
</dbReference>
<keyword evidence="2" id="KW-0804">Transcription</keyword>
<dbReference type="Pfam" id="PF08279">
    <property type="entry name" value="HTH_11"/>
    <property type="match status" value="1"/>
</dbReference>
<reference evidence="4 5" key="1">
    <citation type="submission" date="2017-08" db="EMBL/GenBank/DDBJ databases">
        <title>The complete genome sequence of Nocardiopsis gilva YIM 90087.</title>
        <authorList>
            <person name="Yin M."/>
            <person name="Tang S."/>
        </authorList>
    </citation>
    <scope>NUCLEOTIDE SEQUENCE [LARGE SCALE GENOMIC DNA]</scope>
    <source>
        <strain evidence="4 5">YIM 90087</strain>
    </source>
</reference>
<evidence type="ECO:0000256" key="2">
    <source>
        <dbReference type="ARBA" id="ARBA00023163"/>
    </source>
</evidence>
<dbReference type="InterPro" id="IPR057727">
    <property type="entry name" value="WCX_dom"/>
</dbReference>
<keyword evidence="5" id="KW-1185">Reference proteome</keyword>
<dbReference type="InterPro" id="IPR013196">
    <property type="entry name" value="HTH_11"/>
</dbReference>
<dbReference type="Gene3D" id="1.10.10.10">
    <property type="entry name" value="Winged helix-like DNA-binding domain superfamily/Winged helix DNA-binding domain"/>
    <property type="match status" value="1"/>
</dbReference>
<dbReference type="AlphaFoldDB" id="A0A223S6Y3"/>
<dbReference type="EMBL" id="CP022753">
    <property type="protein sequence ID" value="ASU83880.1"/>
    <property type="molecule type" value="Genomic_DNA"/>
</dbReference>
<dbReference type="InterPro" id="IPR036390">
    <property type="entry name" value="WH_DNA-bd_sf"/>
</dbReference>
<dbReference type="PROSITE" id="PS51000">
    <property type="entry name" value="HTH_DEOR_2"/>
    <property type="match status" value="1"/>
</dbReference>
<name>A0A223S6Y3_9ACTN</name>
<proteinExistence type="predicted"/>
<dbReference type="InterPro" id="IPR026881">
    <property type="entry name" value="WYL_dom"/>
</dbReference>
<dbReference type="InterPro" id="IPR036388">
    <property type="entry name" value="WH-like_DNA-bd_sf"/>
</dbReference>
<dbReference type="OrthoDB" id="3171994at2"/>
<gene>
    <name evidence="4" type="ORF">CDO52_14790</name>
</gene>
<dbReference type="InterPro" id="IPR028349">
    <property type="entry name" value="PafC-like"/>
</dbReference>
<evidence type="ECO:0000313" key="5">
    <source>
        <dbReference type="Proteomes" id="UP000215005"/>
    </source>
</evidence>
<evidence type="ECO:0000313" key="4">
    <source>
        <dbReference type="EMBL" id="ASU83880.1"/>
    </source>
</evidence>
<feature type="domain" description="HTH deoR-type" evidence="3">
    <location>
        <begin position="2"/>
        <end position="60"/>
    </location>
</feature>
<dbReference type="SUPFAM" id="SSF46785">
    <property type="entry name" value="Winged helix' DNA-binding domain"/>
    <property type="match status" value="1"/>
</dbReference>